<comment type="caution">
    <text evidence="2">The sequence shown here is derived from an EMBL/GenBank/DDBJ whole genome shotgun (WGS) entry which is preliminary data.</text>
</comment>
<evidence type="ECO:0000313" key="3">
    <source>
        <dbReference type="Proteomes" id="UP000494106"/>
    </source>
</evidence>
<dbReference type="OrthoDB" id="5281227at2759"/>
<dbReference type="AlphaFoldDB" id="A0A8S0Z762"/>
<sequence>MSRNIDDKSTDNEPPKNVLPPDIYTNIHPKVEAAQIPLGGIKLEEREVLDLHEQLVYYHMKPPPVPTPAYPITICCSPKCLRFELINEPVLAKVGIINCSARPIYMQCCGLWGDKSRLGASWRSYPRNRFWLPPGLHTNVYVRAVPRLSTPVASATSALQIDASHLRDNVTGYFEIPIKTYFLKYKPVCGE</sequence>
<evidence type="ECO:0000313" key="2">
    <source>
        <dbReference type="EMBL" id="CAB3228478.1"/>
    </source>
</evidence>
<gene>
    <name evidence="2" type="ORF">APLA_LOCUS3621</name>
</gene>
<dbReference type="Proteomes" id="UP000494106">
    <property type="component" value="Unassembled WGS sequence"/>
</dbReference>
<feature type="region of interest" description="Disordered" evidence="1">
    <location>
        <begin position="1"/>
        <end position="21"/>
    </location>
</feature>
<accession>A0A8S0Z762</accession>
<proteinExistence type="predicted"/>
<evidence type="ECO:0000256" key="1">
    <source>
        <dbReference type="SAM" id="MobiDB-lite"/>
    </source>
</evidence>
<reference evidence="2 3" key="1">
    <citation type="submission" date="2020-04" db="EMBL/GenBank/DDBJ databases">
        <authorList>
            <person name="Wallbank WR R."/>
            <person name="Pardo Diaz C."/>
            <person name="Kozak K."/>
            <person name="Martin S."/>
            <person name="Jiggins C."/>
            <person name="Moest M."/>
            <person name="Warren A I."/>
            <person name="Byers J.R.P. K."/>
            <person name="Montejo-Kovacevich G."/>
            <person name="Yen C E."/>
        </authorList>
    </citation>
    <scope>NUCLEOTIDE SEQUENCE [LARGE SCALE GENOMIC DNA]</scope>
</reference>
<dbReference type="EMBL" id="CADEBC010000346">
    <property type="protein sequence ID" value="CAB3228478.1"/>
    <property type="molecule type" value="Genomic_DNA"/>
</dbReference>
<organism evidence="2 3">
    <name type="scientific">Arctia plantaginis</name>
    <name type="common">Wood tiger moth</name>
    <name type="synonym">Phalaena plantaginis</name>
    <dbReference type="NCBI Taxonomy" id="874455"/>
    <lineage>
        <taxon>Eukaryota</taxon>
        <taxon>Metazoa</taxon>
        <taxon>Ecdysozoa</taxon>
        <taxon>Arthropoda</taxon>
        <taxon>Hexapoda</taxon>
        <taxon>Insecta</taxon>
        <taxon>Pterygota</taxon>
        <taxon>Neoptera</taxon>
        <taxon>Endopterygota</taxon>
        <taxon>Lepidoptera</taxon>
        <taxon>Glossata</taxon>
        <taxon>Ditrysia</taxon>
        <taxon>Noctuoidea</taxon>
        <taxon>Erebidae</taxon>
        <taxon>Arctiinae</taxon>
        <taxon>Arctia</taxon>
    </lineage>
</organism>
<feature type="compositionally biased region" description="Basic and acidic residues" evidence="1">
    <location>
        <begin position="1"/>
        <end position="14"/>
    </location>
</feature>
<keyword evidence="3" id="KW-1185">Reference proteome</keyword>
<name>A0A8S0Z762_ARCPL</name>
<protein>
    <submittedName>
        <fullName evidence="2">Uncharacterized protein</fullName>
    </submittedName>
</protein>